<dbReference type="GeneID" id="37011007"/>
<dbReference type="AlphaFoldDB" id="A0A316UF17"/>
<evidence type="ECO:0000313" key="2">
    <source>
        <dbReference type="Proteomes" id="UP000245942"/>
    </source>
</evidence>
<accession>A0A316UF17</accession>
<dbReference type="RefSeq" id="XP_025350688.1">
    <property type="nucleotide sequence ID" value="XM_025489273.1"/>
</dbReference>
<keyword evidence="2" id="KW-1185">Reference proteome</keyword>
<sequence length="173" mass="19249">MLTLIVRGRADLRPRENHPCEIDQPWLARSLALVAAVKSRGVRQAEEVQLSAAHWGFYIAHVSQPGTLFRSAPHDGGRLRFFGKHADCQRQGQEETGPLATSLRVEVHGQLHPFPRPARTAVSQTLIMAAQTTGQAEQSWVAESSSSTFWQSRRDPIQTFCCHQSMCTVSMCV</sequence>
<name>A0A316UF17_9BASI</name>
<gene>
    <name evidence="1" type="ORF">BCV69DRAFT_1400</name>
</gene>
<dbReference type="Proteomes" id="UP000245942">
    <property type="component" value="Unassembled WGS sequence"/>
</dbReference>
<evidence type="ECO:0000313" key="1">
    <source>
        <dbReference type="EMBL" id="PWN23528.1"/>
    </source>
</evidence>
<dbReference type="EMBL" id="KZ819321">
    <property type="protein sequence ID" value="PWN23528.1"/>
    <property type="molecule type" value="Genomic_DNA"/>
</dbReference>
<proteinExistence type="predicted"/>
<reference evidence="1 2" key="1">
    <citation type="journal article" date="2018" name="Mol. Biol. Evol.">
        <title>Broad Genomic Sampling Reveals a Smut Pathogenic Ancestry of the Fungal Clade Ustilaginomycotina.</title>
        <authorList>
            <person name="Kijpornyongpan T."/>
            <person name="Mondo S.J."/>
            <person name="Barry K."/>
            <person name="Sandor L."/>
            <person name="Lee J."/>
            <person name="Lipzen A."/>
            <person name="Pangilinan J."/>
            <person name="LaButti K."/>
            <person name="Hainaut M."/>
            <person name="Henrissat B."/>
            <person name="Grigoriev I.V."/>
            <person name="Spatafora J.W."/>
            <person name="Aime M.C."/>
        </authorList>
    </citation>
    <scope>NUCLEOTIDE SEQUENCE [LARGE SCALE GENOMIC DNA]</scope>
    <source>
        <strain evidence="1 2">MCA 4718</strain>
    </source>
</reference>
<protein>
    <submittedName>
        <fullName evidence="1">Uncharacterized protein</fullName>
    </submittedName>
</protein>
<organism evidence="1 2">
    <name type="scientific">Pseudomicrostroma glucosiphilum</name>
    <dbReference type="NCBI Taxonomy" id="1684307"/>
    <lineage>
        <taxon>Eukaryota</taxon>
        <taxon>Fungi</taxon>
        <taxon>Dikarya</taxon>
        <taxon>Basidiomycota</taxon>
        <taxon>Ustilaginomycotina</taxon>
        <taxon>Exobasidiomycetes</taxon>
        <taxon>Microstromatales</taxon>
        <taxon>Microstromatales incertae sedis</taxon>
        <taxon>Pseudomicrostroma</taxon>
    </lineage>
</organism>